<keyword evidence="6" id="KW-0067">ATP-binding</keyword>
<dbReference type="EnsemblMetazoa" id="tetur55g00020.1">
    <property type="protein sequence ID" value="tetur55g00020.1"/>
    <property type="gene ID" value="tetur55g00020"/>
</dbReference>
<dbReference type="GO" id="GO:0012505">
    <property type="term" value="C:endomembrane system"/>
    <property type="evidence" value="ECO:0007669"/>
    <property type="project" value="UniProtKB-SubCell"/>
</dbReference>
<feature type="domain" description="ABC transmembrane type-1" evidence="10">
    <location>
        <begin position="92"/>
        <end position="185"/>
    </location>
</feature>
<evidence type="ECO:0000256" key="9">
    <source>
        <dbReference type="SAM" id="Phobius"/>
    </source>
</evidence>
<evidence type="ECO:0000256" key="7">
    <source>
        <dbReference type="ARBA" id="ARBA00022989"/>
    </source>
</evidence>
<accession>T1L5V4</accession>
<evidence type="ECO:0000256" key="8">
    <source>
        <dbReference type="ARBA" id="ARBA00023136"/>
    </source>
</evidence>
<keyword evidence="5" id="KW-0547">Nucleotide-binding</keyword>
<evidence type="ECO:0000256" key="2">
    <source>
        <dbReference type="ARBA" id="ARBA00022448"/>
    </source>
</evidence>
<feature type="transmembrane region" description="Helical" evidence="9">
    <location>
        <begin position="162"/>
        <end position="183"/>
    </location>
</feature>
<dbReference type="EMBL" id="CAEY01001475">
    <property type="status" value="NOT_ANNOTATED_CDS"/>
    <property type="molecule type" value="Genomic_DNA"/>
</dbReference>
<evidence type="ECO:0000256" key="6">
    <source>
        <dbReference type="ARBA" id="ARBA00022840"/>
    </source>
</evidence>
<proteinExistence type="predicted"/>
<evidence type="ECO:0000256" key="4">
    <source>
        <dbReference type="ARBA" id="ARBA00022737"/>
    </source>
</evidence>
<dbReference type="Pfam" id="PF00664">
    <property type="entry name" value="ABC_membrane"/>
    <property type="match status" value="1"/>
</dbReference>
<name>T1L5V4_TETUR</name>
<dbReference type="eggNOG" id="KOG0054">
    <property type="taxonomic scope" value="Eukaryota"/>
</dbReference>
<keyword evidence="2" id="KW-0813">Transport</keyword>
<dbReference type="InterPro" id="IPR036640">
    <property type="entry name" value="ABC1_TM_sf"/>
</dbReference>
<dbReference type="SUPFAM" id="SSF90123">
    <property type="entry name" value="ABC transporter transmembrane region"/>
    <property type="match status" value="1"/>
</dbReference>
<sequence>MLFIWYDSMAFKSYRANHQTVSIAAKTNLYFEPSLLSPSNDNEPAKTRPVLKDNIFKVLLKLYCPIRTIVRIGLLDAFLIFMVSDEPIWKGFVIASLIFATFNRFFTTCFKKCQSQIMKEKNVRCKMISEILNGMKVLKLYAWKGAFGEIVASIRRKEIKNLIFQFIWLALIFFALGCGPFLVSFNLKHWLRPKRAIAKFK</sequence>
<dbReference type="InterPro" id="IPR050173">
    <property type="entry name" value="ABC_transporter_C-like"/>
</dbReference>
<protein>
    <recommendedName>
        <fullName evidence="10">ABC transmembrane type-1 domain-containing protein</fullName>
    </recommendedName>
</protein>
<evidence type="ECO:0000256" key="3">
    <source>
        <dbReference type="ARBA" id="ARBA00022692"/>
    </source>
</evidence>
<dbReference type="Gene3D" id="1.20.1560.10">
    <property type="entry name" value="ABC transporter type 1, transmembrane domain"/>
    <property type="match status" value="1"/>
</dbReference>
<dbReference type="PANTHER" id="PTHR24223">
    <property type="entry name" value="ATP-BINDING CASSETTE SUB-FAMILY C"/>
    <property type="match status" value="1"/>
</dbReference>
<evidence type="ECO:0000313" key="12">
    <source>
        <dbReference type="Proteomes" id="UP000015104"/>
    </source>
</evidence>
<keyword evidence="12" id="KW-1185">Reference proteome</keyword>
<organism evidence="11 12">
    <name type="scientific">Tetranychus urticae</name>
    <name type="common">Two-spotted spider mite</name>
    <dbReference type="NCBI Taxonomy" id="32264"/>
    <lineage>
        <taxon>Eukaryota</taxon>
        <taxon>Metazoa</taxon>
        <taxon>Ecdysozoa</taxon>
        <taxon>Arthropoda</taxon>
        <taxon>Chelicerata</taxon>
        <taxon>Arachnida</taxon>
        <taxon>Acari</taxon>
        <taxon>Acariformes</taxon>
        <taxon>Trombidiformes</taxon>
        <taxon>Prostigmata</taxon>
        <taxon>Eleutherengona</taxon>
        <taxon>Raphignathae</taxon>
        <taxon>Tetranychoidea</taxon>
        <taxon>Tetranychidae</taxon>
        <taxon>Tetranychus</taxon>
    </lineage>
</organism>
<evidence type="ECO:0000313" key="11">
    <source>
        <dbReference type="EnsemblMetazoa" id="tetur55g00020.1"/>
    </source>
</evidence>
<comment type="subcellular location">
    <subcellularLocation>
        <location evidence="1">Endomembrane system</location>
        <topology evidence="1">Multi-pass membrane protein</topology>
    </subcellularLocation>
</comment>
<keyword evidence="4" id="KW-0677">Repeat</keyword>
<keyword evidence="8 9" id="KW-0472">Membrane</keyword>
<reference evidence="11" key="2">
    <citation type="submission" date="2015-06" db="UniProtKB">
        <authorList>
            <consortium name="EnsemblMetazoa"/>
        </authorList>
    </citation>
    <scope>IDENTIFICATION</scope>
</reference>
<dbReference type="HOGENOM" id="CLU_1361992_0_0_1"/>
<evidence type="ECO:0000259" key="10">
    <source>
        <dbReference type="PROSITE" id="PS50929"/>
    </source>
</evidence>
<evidence type="ECO:0000256" key="1">
    <source>
        <dbReference type="ARBA" id="ARBA00004127"/>
    </source>
</evidence>
<dbReference type="PANTHER" id="PTHR24223:SF443">
    <property type="entry name" value="MULTIDRUG-RESISTANCE LIKE PROTEIN 1, ISOFORM I"/>
    <property type="match status" value="1"/>
</dbReference>
<dbReference type="PROSITE" id="PS50929">
    <property type="entry name" value="ABC_TM1F"/>
    <property type="match status" value="1"/>
</dbReference>
<dbReference type="GO" id="GO:0005524">
    <property type="term" value="F:ATP binding"/>
    <property type="evidence" value="ECO:0007669"/>
    <property type="project" value="UniProtKB-KW"/>
</dbReference>
<dbReference type="Proteomes" id="UP000015104">
    <property type="component" value="Unassembled WGS sequence"/>
</dbReference>
<dbReference type="AlphaFoldDB" id="T1L5V4"/>
<keyword evidence="7 9" id="KW-1133">Transmembrane helix</keyword>
<evidence type="ECO:0000256" key="5">
    <source>
        <dbReference type="ARBA" id="ARBA00022741"/>
    </source>
</evidence>
<keyword evidence="3 9" id="KW-0812">Transmembrane</keyword>
<reference evidence="12" key="1">
    <citation type="submission" date="2011-08" db="EMBL/GenBank/DDBJ databases">
        <authorList>
            <person name="Rombauts S."/>
        </authorList>
    </citation>
    <scope>NUCLEOTIDE SEQUENCE</scope>
    <source>
        <strain evidence="12">London</strain>
    </source>
</reference>
<dbReference type="GO" id="GO:0016020">
    <property type="term" value="C:membrane"/>
    <property type="evidence" value="ECO:0007669"/>
    <property type="project" value="InterPro"/>
</dbReference>
<dbReference type="GO" id="GO:0140359">
    <property type="term" value="F:ABC-type transporter activity"/>
    <property type="evidence" value="ECO:0007669"/>
    <property type="project" value="InterPro"/>
</dbReference>
<dbReference type="InterPro" id="IPR011527">
    <property type="entry name" value="ABC1_TM_dom"/>
</dbReference>